<name>A0A5J9VRL5_9POAL</name>
<gene>
    <name evidence="2" type="ORF">EJB05_11552</name>
</gene>
<evidence type="ECO:0000256" key="1">
    <source>
        <dbReference type="SAM" id="MobiDB-lite"/>
    </source>
</evidence>
<feature type="compositionally biased region" description="Basic and acidic residues" evidence="1">
    <location>
        <begin position="1"/>
        <end position="17"/>
    </location>
</feature>
<comment type="caution">
    <text evidence="2">The sequence shown here is derived from an EMBL/GenBank/DDBJ whole genome shotgun (WGS) entry which is preliminary data.</text>
</comment>
<keyword evidence="3" id="KW-1185">Reference proteome</keyword>
<sequence length="95" mass="10384">MRGLDRGRRARGRDGATRRGRRAGRNSGSATRKIPHTPHSLGGNIPLPRATTSCLPPLLSSPPPATAHYFRVELKDPSRARAKEEVQPEHGRGFV</sequence>
<reference evidence="2 3" key="1">
    <citation type="journal article" date="2019" name="Sci. Rep.">
        <title>A high-quality genome of Eragrostis curvula grass provides insights into Poaceae evolution and supports new strategies to enhance forage quality.</title>
        <authorList>
            <person name="Carballo J."/>
            <person name="Santos B.A.C.M."/>
            <person name="Zappacosta D."/>
            <person name="Garbus I."/>
            <person name="Selva J.P."/>
            <person name="Gallo C.A."/>
            <person name="Diaz A."/>
            <person name="Albertini E."/>
            <person name="Caccamo M."/>
            <person name="Echenique V."/>
        </authorList>
    </citation>
    <scope>NUCLEOTIDE SEQUENCE [LARGE SCALE GENOMIC DNA]</scope>
    <source>
        <strain evidence="3">cv. Victoria</strain>
        <tissue evidence="2">Leaf</tissue>
    </source>
</reference>
<dbReference type="AlphaFoldDB" id="A0A5J9VRL5"/>
<evidence type="ECO:0000313" key="3">
    <source>
        <dbReference type="Proteomes" id="UP000324897"/>
    </source>
</evidence>
<protein>
    <submittedName>
        <fullName evidence="2">Uncharacterized protein</fullName>
    </submittedName>
</protein>
<dbReference type="Gramene" id="TVU38196">
    <property type="protein sequence ID" value="TVU38196"/>
    <property type="gene ID" value="EJB05_11552"/>
</dbReference>
<evidence type="ECO:0000313" key="2">
    <source>
        <dbReference type="EMBL" id="TVU38196.1"/>
    </source>
</evidence>
<feature type="region of interest" description="Disordered" evidence="1">
    <location>
        <begin position="1"/>
        <end position="51"/>
    </location>
</feature>
<proteinExistence type="predicted"/>
<feature type="non-terminal residue" evidence="2">
    <location>
        <position position="1"/>
    </location>
</feature>
<dbReference type="Proteomes" id="UP000324897">
    <property type="component" value="Chromosome 4"/>
</dbReference>
<accession>A0A5J9VRL5</accession>
<dbReference type="EMBL" id="RWGY01000007">
    <property type="protein sequence ID" value="TVU38196.1"/>
    <property type="molecule type" value="Genomic_DNA"/>
</dbReference>
<organism evidence="2 3">
    <name type="scientific">Eragrostis curvula</name>
    <name type="common">weeping love grass</name>
    <dbReference type="NCBI Taxonomy" id="38414"/>
    <lineage>
        <taxon>Eukaryota</taxon>
        <taxon>Viridiplantae</taxon>
        <taxon>Streptophyta</taxon>
        <taxon>Embryophyta</taxon>
        <taxon>Tracheophyta</taxon>
        <taxon>Spermatophyta</taxon>
        <taxon>Magnoliopsida</taxon>
        <taxon>Liliopsida</taxon>
        <taxon>Poales</taxon>
        <taxon>Poaceae</taxon>
        <taxon>PACMAD clade</taxon>
        <taxon>Chloridoideae</taxon>
        <taxon>Eragrostideae</taxon>
        <taxon>Eragrostidinae</taxon>
        <taxon>Eragrostis</taxon>
    </lineage>
</organism>